<protein>
    <submittedName>
        <fullName evidence="8">MFS transporter</fullName>
    </submittedName>
</protein>
<dbReference type="Gene3D" id="1.20.1250.20">
    <property type="entry name" value="MFS general substrate transporter like domains"/>
    <property type="match status" value="1"/>
</dbReference>
<keyword evidence="3 6" id="KW-0812">Transmembrane</keyword>
<evidence type="ECO:0000256" key="3">
    <source>
        <dbReference type="ARBA" id="ARBA00022692"/>
    </source>
</evidence>
<dbReference type="AlphaFoldDB" id="A0A2T2WE87"/>
<dbReference type="InterPro" id="IPR011701">
    <property type="entry name" value="MFS"/>
</dbReference>
<dbReference type="CDD" id="cd17321">
    <property type="entry name" value="MFS_MMR_MDR_like"/>
    <property type="match status" value="1"/>
</dbReference>
<accession>A0A2T2WE87</accession>
<evidence type="ECO:0000313" key="9">
    <source>
        <dbReference type="Proteomes" id="UP000241848"/>
    </source>
</evidence>
<feature type="transmembrane region" description="Helical" evidence="6">
    <location>
        <begin position="136"/>
        <end position="159"/>
    </location>
</feature>
<name>A0A2T2WE87_9FIRM</name>
<dbReference type="Pfam" id="PF07690">
    <property type="entry name" value="MFS_1"/>
    <property type="match status" value="1"/>
</dbReference>
<feature type="transmembrane region" description="Helical" evidence="6">
    <location>
        <begin position="77"/>
        <end position="96"/>
    </location>
</feature>
<dbReference type="GO" id="GO:0005886">
    <property type="term" value="C:plasma membrane"/>
    <property type="evidence" value="ECO:0007669"/>
    <property type="project" value="UniProtKB-SubCell"/>
</dbReference>
<evidence type="ECO:0000259" key="7">
    <source>
        <dbReference type="PROSITE" id="PS50850"/>
    </source>
</evidence>
<evidence type="ECO:0000256" key="6">
    <source>
        <dbReference type="SAM" id="Phobius"/>
    </source>
</evidence>
<organism evidence="8 9">
    <name type="scientific">Sulfobacillus acidophilus</name>
    <dbReference type="NCBI Taxonomy" id="53633"/>
    <lineage>
        <taxon>Bacteria</taxon>
        <taxon>Bacillati</taxon>
        <taxon>Bacillota</taxon>
        <taxon>Clostridia</taxon>
        <taxon>Eubacteriales</taxon>
        <taxon>Clostridiales Family XVII. Incertae Sedis</taxon>
        <taxon>Sulfobacillus</taxon>
    </lineage>
</organism>
<dbReference type="InterPro" id="IPR036259">
    <property type="entry name" value="MFS_trans_sf"/>
</dbReference>
<dbReference type="PRINTS" id="PR01036">
    <property type="entry name" value="TCRTETB"/>
</dbReference>
<feature type="transmembrane region" description="Helical" evidence="6">
    <location>
        <begin position="198"/>
        <end position="218"/>
    </location>
</feature>
<feature type="transmembrane region" description="Helical" evidence="6">
    <location>
        <begin position="224"/>
        <end position="245"/>
    </location>
</feature>
<keyword evidence="2" id="KW-0813">Transport</keyword>
<feature type="transmembrane region" description="Helical" evidence="6">
    <location>
        <begin position="42"/>
        <end position="65"/>
    </location>
</feature>
<comment type="subcellular location">
    <subcellularLocation>
        <location evidence="1">Cell membrane</location>
        <topology evidence="1">Multi-pass membrane protein</topology>
    </subcellularLocation>
</comment>
<evidence type="ECO:0000256" key="5">
    <source>
        <dbReference type="ARBA" id="ARBA00023136"/>
    </source>
</evidence>
<dbReference type="InterPro" id="IPR005829">
    <property type="entry name" value="Sugar_transporter_CS"/>
</dbReference>
<dbReference type="PANTHER" id="PTHR42718:SF9">
    <property type="entry name" value="MAJOR FACILITATOR SUPERFAMILY MULTIDRUG TRANSPORTER MFSC"/>
    <property type="match status" value="1"/>
</dbReference>
<dbReference type="PANTHER" id="PTHR42718">
    <property type="entry name" value="MAJOR FACILITATOR SUPERFAMILY MULTIDRUG TRANSPORTER MFSC"/>
    <property type="match status" value="1"/>
</dbReference>
<feature type="transmembrane region" description="Helical" evidence="6">
    <location>
        <begin position="165"/>
        <end position="186"/>
    </location>
</feature>
<dbReference type="InterPro" id="IPR020846">
    <property type="entry name" value="MFS_dom"/>
</dbReference>
<evidence type="ECO:0000256" key="1">
    <source>
        <dbReference type="ARBA" id="ARBA00004651"/>
    </source>
</evidence>
<feature type="transmembrane region" description="Helical" evidence="6">
    <location>
        <begin position="352"/>
        <end position="375"/>
    </location>
</feature>
<feature type="transmembrane region" description="Helical" evidence="6">
    <location>
        <begin position="266"/>
        <end position="289"/>
    </location>
</feature>
<feature type="transmembrane region" description="Helical" evidence="6">
    <location>
        <begin position="102"/>
        <end position="124"/>
    </location>
</feature>
<dbReference type="PROSITE" id="PS00216">
    <property type="entry name" value="SUGAR_TRANSPORT_1"/>
    <property type="match status" value="1"/>
</dbReference>
<dbReference type="Proteomes" id="UP000241848">
    <property type="component" value="Unassembled WGS sequence"/>
</dbReference>
<feature type="domain" description="Major facilitator superfamily (MFS) profile" evidence="7">
    <location>
        <begin position="11"/>
        <end position="472"/>
    </location>
</feature>
<dbReference type="EMBL" id="PXYV01000058">
    <property type="protein sequence ID" value="PSR20538.1"/>
    <property type="molecule type" value="Genomic_DNA"/>
</dbReference>
<reference evidence="8 9" key="1">
    <citation type="journal article" date="2014" name="BMC Genomics">
        <title>Comparison of environmental and isolate Sulfobacillus genomes reveals diverse carbon, sulfur, nitrogen, and hydrogen metabolisms.</title>
        <authorList>
            <person name="Justice N.B."/>
            <person name="Norman A."/>
            <person name="Brown C.T."/>
            <person name="Singh A."/>
            <person name="Thomas B.C."/>
            <person name="Banfield J.F."/>
        </authorList>
    </citation>
    <scope>NUCLEOTIDE SEQUENCE [LARGE SCALE GENOMIC DNA]</scope>
    <source>
        <strain evidence="8">AMDSBA3</strain>
    </source>
</reference>
<dbReference type="PROSITE" id="PS50850">
    <property type="entry name" value="MFS"/>
    <property type="match status" value="1"/>
</dbReference>
<evidence type="ECO:0000256" key="4">
    <source>
        <dbReference type="ARBA" id="ARBA00022989"/>
    </source>
</evidence>
<keyword evidence="5 6" id="KW-0472">Membrane</keyword>
<sequence length="488" mass="51737">MVGTQNKKWWILAVVTLVAFVTNLDATIVVVGLPRMVAGLHITVTLGLWTMTSYIITSTVFLLPAGRWSDVIGRKKIFIGGLMIFMVATTLCGFAPDGDLLLLFRFIQGTGAALSLATATPIIVASFPPQHLGKALGINSTSWVMGSIVGPVAGGILVSTLGWRWIFFVAIPFALIGMIGALIVLSEPPPTRRARTDWGGAGTFGVALVGLLLVLSLGQSWGWGSLRTFSVLAATFVLLVGFMLIEQRTSQPMFDLSLLRHHHYRAGLGVTILYSIGYFATTFLLTIYLQGAVHLSPIDAGLMLVPLSAPQLVMGPLGGILSDRFGPARPVLVGIFLLAVGGFWLGHLSAQFSVWSVILPLLLMSAANGIAWPSLTKAVMSAAPREGTGSASGMFFTFRNVGMALSLTLALVVAEVSLPPAIAAKIYLGTSNLLNPAMQGALIHATNVGFWVFVAFYILALVAAVPLVRPHVPHLLETQERQAGSGGT</sequence>
<feature type="transmembrane region" description="Helical" evidence="6">
    <location>
        <begin position="328"/>
        <end position="346"/>
    </location>
</feature>
<dbReference type="Gene3D" id="1.20.1720.10">
    <property type="entry name" value="Multidrug resistance protein D"/>
    <property type="match status" value="1"/>
</dbReference>
<keyword evidence="4 6" id="KW-1133">Transmembrane helix</keyword>
<proteinExistence type="predicted"/>
<dbReference type="GO" id="GO:0022857">
    <property type="term" value="F:transmembrane transporter activity"/>
    <property type="evidence" value="ECO:0007669"/>
    <property type="project" value="InterPro"/>
</dbReference>
<evidence type="ECO:0000313" key="8">
    <source>
        <dbReference type="EMBL" id="PSR20538.1"/>
    </source>
</evidence>
<dbReference type="SUPFAM" id="SSF103473">
    <property type="entry name" value="MFS general substrate transporter"/>
    <property type="match status" value="1"/>
</dbReference>
<gene>
    <name evidence="8" type="ORF">C7B45_14430</name>
</gene>
<feature type="transmembrane region" description="Helical" evidence="6">
    <location>
        <begin position="448"/>
        <end position="468"/>
    </location>
</feature>
<comment type="caution">
    <text evidence="8">The sequence shown here is derived from an EMBL/GenBank/DDBJ whole genome shotgun (WGS) entry which is preliminary data.</text>
</comment>
<evidence type="ECO:0000256" key="2">
    <source>
        <dbReference type="ARBA" id="ARBA00022448"/>
    </source>
</evidence>
<feature type="transmembrane region" description="Helical" evidence="6">
    <location>
        <begin position="404"/>
        <end position="428"/>
    </location>
</feature>